<evidence type="ECO:0000313" key="3">
    <source>
        <dbReference type="Proteomes" id="UP000264310"/>
    </source>
</evidence>
<dbReference type="AlphaFoldDB" id="A0A371XBC7"/>
<dbReference type="Proteomes" id="UP000264310">
    <property type="component" value="Unassembled WGS sequence"/>
</dbReference>
<keyword evidence="3" id="KW-1185">Reference proteome</keyword>
<comment type="caution">
    <text evidence="2">The sequence shown here is derived from an EMBL/GenBank/DDBJ whole genome shotgun (WGS) entry which is preliminary data.</text>
</comment>
<dbReference type="Pfam" id="PF00300">
    <property type="entry name" value="His_Phos_1"/>
    <property type="match status" value="1"/>
</dbReference>
<dbReference type="InterPro" id="IPR013078">
    <property type="entry name" value="His_Pase_superF_clade-1"/>
</dbReference>
<dbReference type="SUPFAM" id="SSF53254">
    <property type="entry name" value="Phosphoglycerate mutase-like"/>
    <property type="match status" value="1"/>
</dbReference>
<gene>
    <name evidence="2" type="ORF">DYI37_01525</name>
</gene>
<dbReference type="EMBL" id="QURL01000001">
    <property type="protein sequence ID" value="RFC66538.1"/>
    <property type="molecule type" value="Genomic_DNA"/>
</dbReference>
<accession>A0A371XBC7</accession>
<evidence type="ECO:0000256" key="1">
    <source>
        <dbReference type="PIRSR" id="PIRSR613078-2"/>
    </source>
</evidence>
<protein>
    <submittedName>
        <fullName evidence="2">Histidine phosphatase family protein</fullName>
    </submittedName>
</protein>
<dbReference type="CDD" id="cd07040">
    <property type="entry name" value="HP"/>
    <property type="match status" value="1"/>
</dbReference>
<dbReference type="InterPro" id="IPR029033">
    <property type="entry name" value="His_PPase_superfam"/>
</dbReference>
<reference evidence="2 3" key="1">
    <citation type="submission" date="2018-08" db="EMBL/GenBank/DDBJ databases">
        <title>Fulvimarina sp. 85, whole genome shotgun sequence.</title>
        <authorList>
            <person name="Tuo L."/>
        </authorList>
    </citation>
    <scope>NUCLEOTIDE SEQUENCE [LARGE SCALE GENOMIC DNA]</scope>
    <source>
        <strain evidence="2 3">85</strain>
    </source>
</reference>
<evidence type="ECO:0000313" key="2">
    <source>
        <dbReference type="EMBL" id="RFC66538.1"/>
    </source>
</evidence>
<dbReference type="OrthoDB" id="2237472at2"/>
<proteinExistence type="predicted"/>
<name>A0A371XBC7_9HYPH</name>
<sequence length="149" mass="16292">MRHAIAPGTGDPDEFTLGDCSTQRNLSETGREQAAAIGRKLEEAGVKVDVVYSSEWCRARQTAELLGLAPVESASFLNSFFEDRTEAARQNRAFRNKLEELAEEGRKALFVTHQVNITELTGVYPASGEIVLITLDENGEVEPGGSIHE</sequence>
<organism evidence="2 3">
    <name type="scientific">Fulvimarina endophytica</name>
    <dbReference type="NCBI Taxonomy" id="2293836"/>
    <lineage>
        <taxon>Bacteria</taxon>
        <taxon>Pseudomonadati</taxon>
        <taxon>Pseudomonadota</taxon>
        <taxon>Alphaproteobacteria</taxon>
        <taxon>Hyphomicrobiales</taxon>
        <taxon>Aurantimonadaceae</taxon>
        <taxon>Fulvimarina</taxon>
    </lineage>
</organism>
<feature type="binding site" evidence="1">
    <location>
        <position position="58"/>
    </location>
    <ligand>
        <name>substrate</name>
    </ligand>
</feature>
<dbReference type="Gene3D" id="3.40.50.1240">
    <property type="entry name" value="Phosphoglycerate mutase-like"/>
    <property type="match status" value="1"/>
</dbReference>